<evidence type="ECO:0000313" key="1">
    <source>
        <dbReference type="EMBL" id="TFK81366.1"/>
    </source>
</evidence>
<evidence type="ECO:0000313" key="2">
    <source>
        <dbReference type="Proteomes" id="UP000308197"/>
    </source>
</evidence>
<keyword evidence="2" id="KW-1185">Reference proteome</keyword>
<sequence>MPSLETHGENDAPLHWADALSLADIGDPKYVVSSPNMTYIPSPHIGIVEVSMRADYRYGIPDPIQWPQVFTDSCDYVCSVLRPVPADDPYAPIWWTPNEDSDFVILEGSLFTSLGLLKPEAISRLGALVDELSELVSSFATDDSRLPWLKLAMCQTWDRLKYFPCTFRDAALQVRETQRYWLLTRACLDWEQKHAENMLGSPQPVNAGLMGAFSTDGGVIQKLHNAGIPVWYIRSDVSIMNDTSVRTIVIPTPPVDICVDSGPDGGHILYRGLAGTAHMLQTMRSGHTYLDVSRTPLLVVDAVGGYAAACSQKDYKGILVGGQVPTRTAVMSTPVVKPRDSEVRMKLKASSKHTPYLRPHASQTRGVNKFERFEHPWMPKELPAWQDAMRSVDLTQPARPNPEIWGYWIPEPALLLRPQSTDRRDRYIRTWLRMRDGWLYLLRVPDVPVTSVPSQWWRDVLFGPTGRAHDPSTLNARRWDVIKKVFGTIFEDKQFNSIESGPVWWLGHRINGVEPELCPGIIWEMFDLGFRYELLALDRLFVPSRNDPHGERGREDLLSGLFPSHHLYSITEMPSSGGAGLCALVPHARVPYLEAFRRVVSRWPACPASIHNASPFAISMSTDDILAREKEIAKFYVDTFFAQSGRAPIVPHQFPVVPDPA</sequence>
<reference evidence="1 2" key="1">
    <citation type="journal article" date="2019" name="Nat. Ecol. Evol.">
        <title>Megaphylogeny resolves global patterns of mushroom evolution.</title>
        <authorList>
            <person name="Varga T."/>
            <person name="Krizsan K."/>
            <person name="Foldi C."/>
            <person name="Dima B."/>
            <person name="Sanchez-Garcia M."/>
            <person name="Sanchez-Ramirez S."/>
            <person name="Szollosi G.J."/>
            <person name="Szarkandi J.G."/>
            <person name="Papp V."/>
            <person name="Albert L."/>
            <person name="Andreopoulos W."/>
            <person name="Angelini C."/>
            <person name="Antonin V."/>
            <person name="Barry K.W."/>
            <person name="Bougher N.L."/>
            <person name="Buchanan P."/>
            <person name="Buyck B."/>
            <person name="Bense V."/>
            <person name="Catcheside P."/>
            <person name="Chovatia M."/>
            <person name="Cooper J."/>
            <person name="Damon W."/>
            <person name="Desjardin D."/>
            <person name="Finy P."/>
            <person name="Geml J."/>
            <person name="Haridas S."/>
            <person name="Hughes K."/>
            <person name="Justo A."/>
            <person name="Karasinski D."/>
            <person name="Kautmanova I."/>
            <person name="Kiss B."/>
            <person name="Kocsube S."/>
            <person name="Kotiranta H."/>
            <person name="LaButti K.M."/>
            <person name="Lechner B.E."/>
            <person name="Liimatainen K."/>
            <person name="Lipzen A."/>
            <person name="Lukacs Z."/>
            <person name="Mihaltcheva S."/>
            <person name="Morgado L.N."/>
            <person name="Niskanen T."/>
            <person name="Noordeloos M.E."/>
            <person name="Ohm R.A."/>
            <person name="Ortiz-Santana B."/>
            <person name="Ovrebo C."/>
            <person name="Racz N."/>
            <person name="Riley R."/>
            <person name="Savchenko A."/>
            <person name="Shiryaev A."/>
            <person name="Soop K."/>
            <person name="Spirin V."/>
            <person name="Szebenyi C."/>
            <person name="Tomsovsky M."/>
            <person name="Tulloss R.E."/>
            <person name="Uehling J."/>
            <person name="Grigoriev I.V."/>
            <person name="Vagvolgyi C."/>
            <person name="Papp T."/>
            <person name="Martin F.M."/>
            <person name="Miettinen O."/>
            <person name="Hibbett D.S."/>
            <person name="Nagy L.G."/>
        </authorList>
    </citation>
    <scope>NUCLEOTIDE SEQUENCE [LARGE SCALE GENOMIC DNA]</scope>
    <source>
        <strain evidence="1 2">HHB13444</strain>
    </source>
</reference>
<proteinExistence type="predicted"/>
<protein>
    <submittedName>
        <fullName evidence="1">Uncharacterized protein</fullName>
    </submittedName>
</protein>
<dbReference type="EMBL" id="ML211614">
    <property type="protein sequence ID" value="TFK81366.1"/>
    <property type="molecule type" value="Genomic_DNA"/>
</dbReference>
<accession>A0A5C3NV77</accession>
<gene>
    <name evidence="1" type="ORF">K466DRAFT_604560</name>
</gene>
<organism evidence="1 2">
    <name type="scientific">Polyporus arcularius HHB13444</name>
    <dbReference type="NCBI Taxonomy" id="1314778"/>
    <lineage>
        <taxon>Eukaryota</taxon>
        <taxon>Fungi</taxon>
        <taxon>Dikarya</taxon>
        <taxon>Basidiomycota</taxon>
        <taxon>Agaricomycotina</taxon>
        <taxon>Agaricomycetes</taxon>
        <taxon>Polyporales</taxon>
        <taxon>Polyporaceae</taxon>
        <taxon>Polyporus</taxon>
    </lineage>
</organism>
<dbReference type="InParanoid" id="A0A5C3NV77"/>
<name>A0A5C3NV77_9APHY</name>
<dbReference type="Proteomes" id="UP000308197">
    <property type="component" value="Unassembled WGS sequence"/>
</dbReference>
<dbReference type="AlphaFoldDB" id="A0A5C3NV77"/>